<dbReference type="SMART" id="SM00563">
    <property type="entry name" value="PlsC"/>
    <property type="match status" value="1"/>
</dbReference>
<sequence>SHDAPPSRPQVLAQEVHATRPEERKVDRALTEALAADAAEAAAKSAVDELLPGIPGRDRDIERVLATELVAELAESAVRQVLDDGRGTAPERELATAIATQVAEATAGVAVDEVLDRQASSPDERAVPTAEDGDAKDLDEEEEEDVWTADAWERNPSAVPPPQDADDGEDLADGVERGEEDGVHISVSIIAGAAPTNVEPEVELPDESHDELPPSRRVPLILVTDGEDADRSRLDRDAPAFSAREEAPPPSTFAGRAAGMFSLAKEIAGQALASEGLGRAVGAMHGLVEAMRTSLGTGGGSRLDDYGKDAGLVENLQPVLDFLYEQYWRVSVEGVDQVPHGAAILVANHSGALPYDGLVMSQVLLRERPDLLEARWLVEDQVFHAPMLGTLFNRLGAVRASPENALRLLDERRPLVVFPEGYQGASKPFAERYRLKRFGRGGFVKLALRTGAPIVPVAIVGAEETSPLLGRIPGGFLGFPSLPLTSLGPLPAKWTIRFGEPLSMEGLPPESADDLGEVQRLTERTRESIQAMLQALLRERRSVFAG</sequence>
<dbReference type="InterPro" id="IPR002123">
    <property type="entry name" value="Plipid/glycerol_acylTrfase"/>
</dbReference>
<accession>A0A3A8NFF2</accession>
<feature type="region of interest" description="Disordered" evidence="1">
    <location>
        <begin position="1"/>
        <end position="23"/>
    </location>
</feature>
<feature type="domain" description="Phospholipid/glycerol acyltransferase" evidence="2">
    <location>
        <begin position="343"/>
        <end position="462"/>
    </location>
</feature>
<dbReference type="PANTHER" id="PTHR22753:SF14">
    <property type="entry name" value="MONOACYLGLYCEROL_DIACYLGLYCEROL O-ACYLTRANSFERASE"/>
    <property type="match status" value="1"/>
</dbReference>
<evidence type="ECO:0000256" key="1">
    <source>
        <dbReference type="SAM" id="MobiDB-lite"/>
    </source>
</evidence>
<comment type="caution">
    <text evidence="3">The sequence shown here is derived from an EMBL/GenBank/DDBJ whole genome shotgun (WGS) entry which is preliminary data.</text>
</comment>
<feature type="compositionally biased region" description="Acidic residues" evidence="1">
    <location>
        <begin position="164"/>
        <end position="173"/>
    </location>
</feature>
<dbReference type="SUPFAM" id="SSF69593">
    <property type="entry name" value="Glycerol-3-phosphate (1)-acyltransferase"/>
    <property type="match status" value="1"/>
</dbReference>
<evidence type="ECO:0000313" key="3">
    <source>
        <dbReference type="EMBL" id="RKH43056.1"/>
    </source>
</evidence>
<gene>
    <name evidence="3" type="ORF">D7V93_37355</name>
</gene>
<feature type="region of interest" description="Disordered" evidence="1">
    <location>
        <begin position="113"/>
        <end position="174"/>
    </location>
</feature>
<name>A0A3A8NFF2_9BACT</name>
<organism evidence="3 4">
    <name type="scientific">Corallococcus llansteffanensis</name>
    <dbReference type="NCBI Taxonomy" id="2316731"/>
    <lineage>
        <taxon>Bacteria</taxon>
        <taxon>Pseudomonadati</taxon>
        <taxon>Myxococcota</taxon>
        <taxon>Myxococcia</taxon>
        <taxon>Myxococcales</taxon>
        <taxon>Cystobacterineae</taxon>
        <taxon>Myxococcaceae</taxon>
        <taxon>Corallococcus</taxon>
    </lineage>
</organism>
<dbReference type="Pfam" id="PF01553">
    <property type="entry name" value="Acyltransferase"/>
    <property type="match status" value="1"/>
</dbReference>
<feature type="compositionally biased region" description="Acidic residues" evidence="1">
    <location>
        <begin position="131"/>
        <end position="147"/>
    </location>
</feature>
<evidence type="ECO:0000313" key="4">
    <source>
        <dbReference type="Proteomes" id="UP000272888"/>
    </source>
</evidence>
<keyword evidence="4" id="KW-1185">Reference proteome</keyword>
<dbReference type="EMBL" id="RAWB01000650">
    <property type="protein sequence ID" value="RKH43056.1"/>
    <property type="molecule type" value="Genomic_DNA"/>
</dbReference>
<dbReference type="GO" id="GO:0016746">
    <property type="term" value="F:acyltransferase activity"/>
    <property type="evidence" value="ECO:0007669"/>
    <property type="project" value="UniProtKB-KW"/>
</dbReference>
<keyword evidence="3" id="KW-0012">Acyltransferase</keyword>
<evidence type="ECO:0000259" key="2">
    <source>
        <dbReference type="SMART" id="SM00563"/>
    </source>
</evidence>
<dbReference type="Proteomes" id="UP000272888">
    <property type="component" value="Unassembled WGS sequence"/>
</dbReference>
<dbReference type="GO" id="GO:0016020">
    <property type="term" value="C:membrane"/>
    <property type="evidence" value="ECO:0007669"/>
    <property type="project" value="TreeGrafter"/>
</dbReference>
<keyword evidence="3" id="KW-0808">Transferase</keyword>
<dbReference type="PANTHER" id="PTHR22753">
    <property type="entry name" value="TRANSMEMBRANE PROTEIN 68"/>
    <property type="match status" value="1"/>
</dbReference>
<feature type="non-terminal residue" evidence="3">
    <location>
        <position position="1"/>
    </location>
</feature>
<dbReference type="AlphaFoldDB" id="A0A3A8NFF2"/>
<protein>
    <submittedName>
        <fullName evidence="3">Acyltransferase family protein</fullName>
    </submittedName>
</protein>
<dbReference type="RefSeq" id="WP_147451543.1">
    <property type="nucleotide sequence ID" value="NZ_RAWB01000650.1"/>
</dbReference>
<proteinExistence type="predicted"/>
<reference evidence="4" key="1">
    <citation type="submission" date="2018-09" db="EMBL/GenBank/DDBJ databases">
        <authorList>
            <person name="Livingstone P.G."/>
            <person name="Whitworth D.E."/>
        </authorList>
    </citation>
    <scope>NUCLEOTIDE SEQUENCE [LARGE SCALE GENOMIC DNA]</scope>
    <source>
        <strain evidence="4">CA051B</strain>
    </source>
</reference>
<dbReference type="CDD" id="cd07987">
    <property type="entry name" value="LPLAT_MGAT-like"/>
    <property type="match status" value="1"/>
</dbReference>